<proteinExistence type="predicted"/>
<protein>
    <recommendedName>
        <fullName evidence="3">Cupin type-1 domain-containing protein</fullName>
    </recommendedName>
</protein>
<reference evidence="1 2" key="1">
    <citation type="submission" date="2023-08" db="EMBL/GenBank/DDBJ databases">
        <title>Black Yeasts Isolated from many extreme environments.</title>
        <authorList>
            <person name="Coleine C."/>
            <person name="Stajich J.E."/>
            <person name="Selbmann L."/>
        </authorList>
    </citation>
    <scope>NUCLEOTIDE SEQUENCE [LARGE SCALE GENOMIC DNA]</scope>
    <source>
        <strain evidence="1 2">CCFEE 5885</strain>
    </source>
</reference>
<comment type="caution">
    <text evidence="1">The sequence shown here is derived from an EMBL/GenBank/DDBJ whole genome shotgun (WGS) entry which is preliminary data.</text>
</comment>
<name>A0ABR0JVN2_9EURO</name>
<sequence>MQMIHSHSHTHADGSTEAVEVDSGVKIYEPGETWYEAPGCHHVRSDNASDDEDAEFVVNMVIETEKLEKAAMEGDPTKAIVVLDVEANDS</sequence>
<accession>A0ABR0JVN2</accession>
<evidence type="ECO:0000313" key="2">
    <source>
        <dbReference type="Proteomes" id="UP001345013"/>
    </source>
</evidence>
<dbReference type="Proteomes" id="UP001345013">
    <property type="component" value="Unassembled WGS sequence"/>
</dbReference>
<dbReference type="EMBL" id="JAVRRG010000317">
    <property type="protein sequence ID" value="KAK5073301.1"/>
    <property type="molecule type" value="Genomic_DNA"/>
</dbReference>
<evidence type="ECO:0008006" key="3">
    <source>
        <dbReference type="Google" id="ProtNLM"/>
    </source>
</evidence>
<keyword evidence="2" id="KW-1185">Reference proteome</keyword>
<evidence type="ECO:0000313" key="1">
    <source>
        <dbReference type="EMBL" id="KAK5073301.1"/>
    </source>
</evidence>
<gene>
    <name evidence="1" type="ORF">LTR24_010379</name>
</gene>
<organism evidence="1 2">
    <name type="scientific">Lithohypha guttulata</name>
    <dbReference type="NCBI Taxonomy" id="1690604"/>
    <lineage>
        <taxon>Eukaryota</taxon>
        <taxon>Fungi</taxon>
        <taxon>Dikarya</taxon>
        <taxon>Ascomycota</taxon>
        <taxon>Pezizomycotina</taxon>
        <taxon>Eurotiomycetes</taxon>
        <taxon>Chaetothyriomycetidae</taxon>
        <taxon>Chaetothyriales</taxon>
        <taxon>Trichomeriaceae</taxon>
        <taxon>Lithohypha</taxon>
    </lineage>
</organism>